<dbReference type="OrthoDB" id="2117453at2759"/>
<keyword evidence="2 5" id="KW-0812">Transmembrane</keyword>
<dbReference type="PANTHER" id="PTHR37451:SF5">
    <property type="entry name" value="MARVEL DOMAIN-CONTAINING PROTEIN"/>
    <property type="match status" value="1"/>
</dbReference>
<feature type="domain" description="MARVEL" evidence="6">
    <location>
        <begin position="6"/>
        <end position="130"/>
    </location>
</feature>
<keyword evidence="8" id="KW-1185">Reference proteome</keyword>
<sequence length="164" mass="17885">MAFGLLLPLRIAQFAFAIAVVGLSAYVAHWYDADTLTASPNQINFLIFVPLFSFLSILYLEITPRFVPKASHPYAHLGVEVLNTLFYFAGFVALATFLSKLLFCRGTVCAAARADAVFAAFSWMLWTGTTTILALEIFKGGISGMRTDRQAKTAMKESSSTVGP</sequence>
<reference evidence="7 8" key="1">
    <citation type="submission" date="2016-05" db="EMBL/GenBank/DDBJ databases">
        <title>A degradative enzymes factory behind the ericoid mycorrhizal symbiosis.</title>
        <authorList>
            <consortium name="DOE Joint Genome Institute"/>
            <person name="Martino E."/>
            <person name="Morin E."/>
            <person name="Grelet G."/>
            <person name="Kuo A."/>
            <person name="Kohler A."/>
            <person name="Daghino S."/>
            <person name="Barry K."/>
            <person name="Choi C."/>
            <person name="Cichocki N."/>
            <person name="Clum A."/>
            <person name="Copeland A."/>
            <person name="Hainaut M."/>
            <person name="Haridas S."/>
            <person name="Labutti K."/>
            <person name="Lindquist E."/>
            <person name="Lipzen A."/>
            <person name="Khouja H.-R."/>
            <person name="Murat C."/>
            <person name="Ohm R."/>
            <person name="Olson A."/>
            <person name="Spatafora J."/>
            <person name="Veneault-Fourrey C."/>
            <person name="Henrissat B."/>
            <person name="Grigoriev I."/>
            <person name="Martin F."/>
            <person name="Perotto S."/>
        </authorList>
    </citation>
    <scope>NUCLEOTIDE SEQUENCE [LARGE SCALE GENOMIC DNA]</scope>
    <source>
        <strain evidence="7 8">UAMH 7357</strain>
    </source>
</reference>
<keyword evidence="3 5" id="KW-1133">Transmembrane helix</keyword>
<evidence type="ECO:0000313" key="8">
    <source>
        <dbReference type="Proteomes" id="UP000235672"/>
    </source>
</evidence>
<evidence type="ECO:0000313" key="7">
    <source>
        <dbReference type="EMBL" id="PMD26482.1"/>
    </source>
</evidence>
<dbReference type="Pfam" id="PF01284">
    <property type="entry name" value="MARVEL"/>
    <property type="match status" value="1"/>
</dbReference>
<protein>
    <recommendedName>
        <fullName evidence="6">MARVEL domain-containing protein</fullName>
    </recommendedName>
</protein>
<keyword evidence="4 5" id="KW-0472">Membrane</keyword>
<dbReference type="AlphaFoldDB" id="A0A2J6QJN4"/>
<dbReference type="EMBL" id="KZ613467">
    <property type="protein sequence ID" value="PMD26482.1"/>
    <property type="molecule type" value="Genomic_DNA"/>
</dbReference>
<gene>
    <name evidence="7" type="ORF">NA56DRAFT_591016</name>
</gene>
<dbReference type="InterPro" id="IPR008253">
    <property type="entry name" value="Marvel"/>
</dbReference>
<feature type="transmembrane region" description="Helical" evidence="5">
    <location>
        <begin position="43"/>
        <end position="62"/>
    </location>
</feature>
<name>A0A2J6QJN4_9HELO</name>
<evidence type="ECO:0000256" key="1">
    <source>
        <dbReference type="ARBA" id="ARBA00004141"/>
    </source>
</evidence>
<dbReference type="GO" id="GO:0016020">
    <property type="term" value="C:membrane"/>
    <property type="evidence" value="ECO:0007669"/>
    <property type="project" value="UniProtKB-SubCell"/>
</dbReference>
<feature type="transmembrane region" description="Helical" evidence="5">
    <location>
        <begin position="74"/>
        <end position="98"/>
    </location>
</feature>
<dbReference type="PANTHER" id="PTHR37451">
    <property type="entry name" value="MARVEL DOMAIN"/>
    <property type="match status" value="1"/>
</dbReference>
<feature type="transmembrane region" description="Helical" evidence="5">
    <location>
        <begin position="12"/>
        <end position="31"/>
    </location>
</feature>
<evidence type="ECO:0000256" key="2">
    <source>
        <dbReference type="ARBA" id="ARBA00022692"/>
    </source>
</evidence>
<evidence type="ECO:0000256" key="5">
    <source>
        <dbReference type="SAM" id="Phobius"/>
    </source>
</evidence>
<dbReference type="Proteomes" id="UP000235672">
    <property type="component" value="Unassembled WGS sequence"/>
</dbReference>
<accession>A0A2J6QJN4</accession>
<organism evidence="7 8">
    <name type="scientific">Hyaloscypha hepaticicola</name>
    <dbReference type="NCBI Taxonomy" id="2082293"/>
    <lineage>
        <taxon>Eukaryota</taxon>
        <taxon>Fungi</taxon>
        <taxon>Dikarya</taxon>
        <taxon>Ascomycota</taxon>
        <taxon>Pezizomycotina</taxon>
        <taxon>Leotiomycetes</taxon>
        <taxon>Helotiales</taxon>
        <taxon>Hyaloscyphaceae</taxon>
        <taxon>Hyaloscypha</taxon>
    </lineage>
</organism>
<proteinExistence type="predicted"/>
<comment type="subcellular location">
    <subcellularLocation>
        <location evidence="1">Membrane</location>
        <topology evidence="1">Multi-pass membrane protein</topology>
    </subcellularLocation>
</comment>
<evidence type="ECO:0000256" key="4">
    <source>
        <dbReference type="ARBA" id="ARBA00023136"/>
    </source>
</evidence>
<evidence type="ECO:0000256" key="3">
    <source>
        <dbReference type="ARBA" id="ARBA00022989"/>
    </source>
</evidence>
<dbReference type="STRING" id="1745343.A0A2J6QJN4"/>
<evidence type="ECO:0000259" key="6">
    <source>
        <dbReference type="Pfam" id="PF01284"/>
    </source>
</evidence>
<feature type="transmembrane region" description="Helical" evidence="5">
    <location>
        <begin position="118"/>
        <end position="138"/>
    </location>
</feature>